<evidence type="ECO:0000313" key="4">
    <source>
        <dbReference type="Proteomes" id="UP000008141"/>
    </source>
</evidence>
<sequence>MCSKRKLCIDVDVGVDDAQGLMLVLAHPDAHIVGISAVHGNVDVARVGRNIARVLTLCGRTELPFYLGADEPLVPPAAAVDDASFFHGKDGLGDVPEAVPASSHIELQAQPGHGALQLARAAQEHEGELTVVATGPLTNVALACKMDAQFPHRVGRLVVMGGAEGAGNVTPCAEYNFHCDAESAHLVMCKFPQLVLVSWNATVRHALPWCWVDAWLGKPTRKAAFMRAIMAASMALEKERDADAGWIACDPLAFALAVCDEALLAAEPKHCVVELQGSLTRGMSVFQEPGGEAALPANVLLVTDICMQRFQALMDAATD</sequence>
<dbReference type="RefSeq" id="XP_005843307.1">
    <property type="nucleotide sequence ID" value="XM_005843245.1"/>
</dbReference>
<dbReference type="InterPro" id="IPR001910">
    <property type="entry name" value="Inosine/uridine_hydrolase_dom"/>
</dbReference>
<dbReference type="GeneID" id="17350674"/>
<evidence type="ECO:0000313" key="3">
    <source>
        <dbReference type="EMBL" id="EFN51205.1"/>
    </source>
</evidence>
<dbReference type="SUPFAM" id="SSF53590">
    <property type="entry name" value="Nucleoside hydrolase"/>
    <property type="match status" value="1"/>
</dbReference>
<organism evidence="4">
    <name type="scientific">Chlorella variabilis</name>
    <name type="common">Green alga</name>
    <dbReference type="NCBI Taxonomy" id="554065"/>
    <lineage>
        <taxon>Eukaryota</taxon>
        <taxon>Viridiplantae</taxon>
        <taxon>Chlorophyta</taxon>
        <taxon>core chlorophytes</taxon>
        <taxon>Trebouxiophyceae</taxon>
        <taxon>Chlorellales</taxon>
        <taxon>Chlorellaceae</taxon>
        <taxon>Chlorella clade</taxon>
        <taxon>Chlorella</taxon>
    </lineage>
</organism>
<dbReference type="STRING" id="554065.E1ZS88"/>
<evidence type="ECO:0000259" key="2">
    <source>
        <dbReference type="Pfam" id="PF01156"/>
    </source>
</evidence>
<dbReference type="KEGG" id="cvr:CHLNCDRAFT_33132"/>
<dbReference type="EMBL" id="GL433866">
    <property type="protein sequence ID" value="EFN51205.1"/>
    <property type="molecule type" value="Genomic_DNA"/>
</dbReference>
<dbReference type="InterPro" id="IPR036452">
    <property type="entry name" value="Ribo_hydro-like"/>
</dbReference>
<accession>E1ZS88</accession>
<dbReference type="PANTHER" id="PTHR46190:SF1">
    <property type="entry name" value="SI:CH211-201H21.5"/>
    <property type="match status" value="1"/>
</dbReference>
<protein>
    <recommendedName>
        <fullName evidence="2">Inosine/uridine-preferring nucleoside hydrolase domain-containing protein</fullName>
    </recommendedName>
</protein>
<dbReference type="PANTHER" id="PTHR46190">
    <property type="entry name" value="SI:CH211-201H21.5-RELATED"/>
    <property type="match status" value="1"/>
</dbReference>
<dbReference type="InterPro" id="IPR052775">
    <property type="entry name" value="IUN_hydrolase"/>
</dbReference>
<gene>
    <name evidence="3" type="ORF">CHLNCDRAFT_33132</name>
</gene>
<dbReference type="Pfam" id="PF01156">
    <property type="entry name" value="IU_nuc_hydro"/>
    <property type="match status" value="1"/>
</dbReference>
<evidence type="ECO:0000256" key="1">
    <source>
        <dbReference type="ARBA" id="ARBA00009176"/>
    </source>
</evidence>
<dbReference type="InParanoid" id="E1ZS88"/>
<proteinExistence type="inferred from homology"/>
<dbReference type="AlphaFoldDB" id="E1ZS88"/>
<dbReference type="Proteomes" id="UP000008141">
    <property type="component" value="Unassembled WGS sequence"/>
</dbReference>
<dbReference type="eggNOG" id="KOG2938">
    <property type="taxonomic scope" value="Eukaryota"/>
</dbReference>
<feature type="domain" description="Inosine/uridine-preferring nucleoside hydrolase" evidence="2">
    <location>
        <begin position="8"/>
        <end position="311"/>
    </location>
</feature>
<comment type="similarity">
    <text evidence="1">Belongs to the IUNH family.</text>
</comment>
<reference evidence="3 4" key="1">
    <citation type="journal article" date="2010" name="Plant Cell">
        <title>The Chlorella variabilis NC64A genome reveals adaptation to photosymbiosis, coevolution with viruses, and cryptic sex.</title>
        <authorList>
            <person name="Blanc G."/>
            <person name="Duncan G."/>
            <person name="Agarkova I."/>
            <person name="Borodovsky M."/>
            <person name="Gurnon J."/>
            <person name="Kuo A."/>
            <person name="Lindquist E."/>
            <person name="Lucas S."/>
            <person name="Pangilinan J."/>
            <person name="Polle J."/>
            <person name="Salamov A."/>
            <person name="Terry A."/>
            <person name="Yamada T."/>
            <person name="Dunigan D.D."/>
            <person name="Grigoriev I.V."/>
            <person name="Claverie J.M."/>
            <person name="Van Etten J.L."/>
        </authorList>
    </citation>
    <scope>NUCLEOTIDE SEQUENCE [LARGE SCALE GENOMIC DNA]</scope>
    <source>
        <strain evidence="3 4">NC64A</strain>
    </source>
</reference>
<keyword evidence="4" id="KW-1185">Reference proteome</keyword>
<dbReference type="Gene3D" id="3.90.245.10">
    <property type="entry name" value="Ribonucleoside hydrolase-like"/>
    <property type="match status" value="1"/>
</dbReference>
<dbReference type="OrthoDB" id="432381at2759"/>
<name>E1ZS88_CHLVA</name>
<dbReference type="GO" id="GO:0016799">
    <property type="term" value="F:hydrolase activity, hydrolyzing N-glycosyl compounds"/>
    <property type="evidence" value="ECO:0007669"/>
    <property type="project" value="InterPro"/>
</dbReference>